<evidence type="ECO:0000313" key="2">
    <source>
        <dbReference type="Proteomes" id="UP000664218"/>
    </source>
</evidence>
<accession>A0A939H8J2</accession>
<dbReference type="Proteomes" id="UP000664218">
    <property type="component" value="Unassembled WGS sequence"/>
</dbReference>
<sequence>MKNQCFGNAHTANMYVRAIPKTQSLIITSNKHLISNSHKGLEIQKNGFTFVINNNSRYIDIQFDFIELLKKSRIDEKDSNKILDLLNSAMHEIHPFVFEPILKRIDLRYDIVMQPDERQVFWELMTKTKERIGKLYKLYGSSSSDKSLYYRGKEGRHNHGNLRINIYDKEQQLNSINSNISSNEKNIIRFELQFLNRHLNYNKYKYNINKVLNNYLSDDSRRSNFNKYIIPIIYPGTYYKLSCAKKIIKSSGLTQSMKLKIIKLLVQCSQTNIDETSKNYSVNTWNKYLGILKDLDINPITIPSKSQLDELLNPLSNDYKNPII</sequence>
<dbReference type="RefSeq" id="WP_207598994.1">
    <property type="nucleotide sequence ID" value="NZ_JAFNJU010000003.1"/>
</dbReference>
<reference evidence="1" key="1">
    <citation type="submission" date="2021-03" db="EMBL/GenBank/DDBJ databases">
        <title>Proteiniclasticum marinus sp. nov., isolated from tidal flat sediment.</title>
        <authorList>
            <person name="Namirimu T."/>
            <person name="Yang J.-A."/>
            <person name="Yang S.-H."/>
            <person name="Kim Y.-J."/>
            <person name="Kwon K.K."/>
        </authorList>
    </citation>
    <scope>NUCLEOTIDE SEQUENCE</scope>
    <source>
        <strain evidence="1">SCR006</strain>
    </source>
</reference>
<proteinExistence type="predicted"/>
<dbReference type="AlphaFoldDB" id="A0A939H8J2"/>
<name>A0A939H8J2_9CLOT</name>
<keyword evidence="2" id="KW-1185">Reference proteome</keyword>
<dbReference type="EMBL" id="JAFNJU010000003">
    <property type="protein sequence ID" value="MBO1264484.1"/>
    <property type="molecule type" value="Genomic_DNA"/>
</dbReference>
<comment type="caution">
    <text evidence="1">The sequence shown here is derived from an EMBL/GenBank/DDBJ whole genome shotgun (WGS) entry which is preliminary data.</text>
</comment>
<gene>
    <name evidence="1" type="ORF">J3A84_05450</name>
</gene>
<organism evidence="1 2">
    <name type="scientific">Proteiniclasticum aestuarii</name>
    <dbReference type="NCBI Taxonomy" id="2817862"/>
    <lineage>
        <taxon>Bacteria</taxon>
        <taxon>Bacillati</taxon>
        <taxon>Bacillota</taxon>
        <taxon>Clostridia</taxon>
        <taxon>Eubacteriales</taxon>
        <taxon>Clostridiaceae</taxon>
        <taxon>Proteiniclasticum</taxon>
    </lineage>
</organism>
<protein>
    <submittedName>
        <fullName evidence="1">Uncharacterized protein</fullName>
    </submittedName>
</protein>
<evidence type="ECO:0000313" key="1">
    <source>
        <dbReference type="EMBL" id="MBO1264484.1"/>
    </source>
</evidence>